<sequence>MFPSQCVALSFSENLQVVWLILVSASGGGLTYSFVSQGLKVKPAHALSWAAWYAFASGTISRNAQDAFYTNYKATLSKLGLEEYEKNFKKAHLADYTLPLLPDSDLKEVDMHSIRGKAFDT</sequence>
<dbReference type="Proteomes" id="UP000886595">
    <property type="component" value="Unassembled WGS sequence"/>
</dbReference>
<dbReference type="AlphaFoldDB" id="A0A8X7UZL4"/>
<keyword evidence="3" id="KW-1185">Reference proteome</keyword>
<evidence type="ECO:0000313" key="3">
    <source>
        <dbReference type="Proteomes" id="UP000886595"/>
    </source>
</evidence>
<keyword evidence="1" id="KW-1133">Transmembrane helix</keyword>
<dbReference type="OrthoDB" id="507126at2759"/>
<evidence type="ECO:0000313" key="2">
    <source>
        <dbReference type="EMBL" id="KAG2298125.1"/>
    </source>
</evidence>
<name>A0A8X7UZL4_BRACI</name>
<organism evidence="2 3">
    <name type="scientific">Brassica carinata</name>
    <name type="common">Ethiopian mustard</name>
    <name type="synonym">Abyssinian cabbage</name>
    <dbReference type="NCBI Taxonomy" id="52824"/>
    <lineage>
        <taxon>Eukaryota</taxon>
        <taxon>Viridiplantae</taxon>
        <taxon>Streptophyta</taxon>
        <taxon>Embryophyta</taxon>
        <taxon>Tracheophyta</taxon>
        <taxon>Spermatophyta</taxon>
        <taxon>Magnoliopsida</taxon>
        <taxon>eudicotyledons</taxon>
        <taxon>Gunneridae</taxon>
        <taxon>Pentapetalae</taxon>
        <taxon>rosids</taxon>
        <taxon>malvids</taxon>
        <taxon>Brassicales</taxon>
        <taxon>Brassicaceae</taxon>
        <taxon>Brassiceae</taxon>
        <taxon>Brassica</taxon>
    </lineage>
</organism>
<reference evidence="2 3" key="1">
    <citation type="submission" date="2020-02" db="EMBL/GenBank/DDBJ databases">
        <authorList>
            <person name="Ma Q."/>
            <person name="Huang Y."/>
            <person name="Song X."/>
            <person name="Pei D."/>
        </authorList>
    </citation>
    <scope>NUCLEOTIDE SEQUENCE [LARGE SCALE GENOMIC DNA]</scope>
    <source>
        <strain evidence="2">Sxm20200214</strain>
        <tissue evidence="2">Leaf</tissue>
    </source>
</reference>
<proteinExistence type="predicted"/>
<dbReference type="EMBL" id="JAAMPC010000008">
    <property type="protein sequence ID" value="KAG2298125.1"/>
    <property type="molecule type" value="Genomic_DNA"/>
</dbReference>
<accession>A0A8X7UZL4</accession>
<evidence type="ECO:0000256" key="1">
    <source>
        <dbReference type="SAM" id="Phobius"/>
    </source>
</evidence>
<dbReference type="CDD" id="cd09487">
    <property type="entry name" value="SAM_superfamily"/>
    <property type="match status" value="1"/>
</dbReference>
<keyword evidence="1" id="KW-0812">Transmembrane</keyword>
<feature type="transmembrane region" description="Helical" evidence="1">
    <location>
        <begin position="17"/>
        <end position="35"/>
    </location>
</feature>
<keyword evidence="1" id="KW-0472">Membrane</keyword>
<comment type="caution">
    <text evidence="2">The sequence shown here is derived from an EMBL/GenBank/DDBJ whole genome shotgun (WGS) entry which is preliminary data.</text>
</comment>
<protein>
    <submittedName>
        <fullName evidence="2">Uncharacterized protein</fullName>
    </submittedName>
</protein>
<gene>
    <name evidence="2" type="ORF">Bca52824_034597</name>
</gene>